<evidence type="ECO:0000313" key="4">
    <source>
        <dbReference type="Proteomes" id="UP001189429"/>
    </source>
</evidence>
<accession>A0ABN9VIT2</accession>
<evidence type="ECO:0000256" key="2">
    <source>
        <dbReference type="SAM" id="MobiDB-lite"/>
    </source>
</evidence>
<name>A0ABN9VIT2_9DINO</name>
<gene>
    <name evidence="3" type="ORF">PCOR1329_LOCUS58384</name>
</gene>
<feature type="compositionally biased region" description="Basic residues" evidence="2">
    <location>
        <begin position="701"/>
        <end position="710"/>
    </location>
</feature>
<keyword evidence="4" id="KW-1185">Reference proteome</keyword>
<evidence type="ECO:0000313" key="3">
    <source>
        <dbReference type="EMBL" id="CAK0873083.1"/>
    </source>
</evidence>
<protein>
    <submittedName>
        <fullName evidence="3">Uncharacterized protein</fullName>
    </submittedName>
</protein>
<feature type="compositionally biased region" description="Basic and acidic residues" evidence="2">
    <location>
        <begin position="600"/>
        <end position="610"/>
    </location>
</feature>
<dbReference type="EMBL" id="CAUYUJ010017238">
    <property type="protein sequence ID" value="CAK0873083.1"/>
    <property type="molecule type" value="Genomic_DNA"/>
</dbReference>
<feature type="coiled-coil region" evidence="1">
    <location>
        <begin position="113"/>
        <end position="161"/>
    </location>
</feature>
<proteinExistence type="predicted"/>
<feature type="compositionally biased region" description="Basic and acidic residues" evidence="2">
    <location>
        <begin position="13"/>
        <end position="25"/>
    </location>
</feature>
<keyword evidence="1" id="KW-0175">Coiled coil</keyword>
<comment type="caution">
    <text evidence="3">The sequence shown here is derived from an EMBL/GenBank/DDBJ whole genome shotgun (WGS) entry which is preliminary data.</text>
</comment>
<feature type="compositionally biased region" description="Basic residues" evidence="2">
    <location>
        <begin position="726"/>
        <end position="738"/>
    </location>
</feature>
<evidence type="ECO:0000256" key="1">
    <source>
        <dbReference type="SAM" id="Coils"/>
    </source>
</evidence>
<feature type="compositionally biased region" description="Basic residues" evidence="2">
    <location>
        <begin position="1"/>
        <end position="12"/>
    </location>
</feature>
<organism evidence="3 4">
    <name type="scientific">Prorocentrum cordatum</name>
    <dbReference type="NCBI Taxonomy" id="2364126"/>
    <lineage>
        <taxon>Eukaryota</taxon>
        <taxon>Sar</taxon>
        <taxon>Alveolata</taxon>
        <taxon>Dinophyceae</taxon>
        <taxon>Prorocentrales</taxon>
        <taxon>Prorocentraceae</taxon>
        <taxon>Prorocentrum</taxon>
    </lineage>
</organism>
<reference evidence="3" key="1">
    <citation type="submission" date="2023-10" db="EMBL/GenBank/DDBJ databases">
        <authorList>
            <person name="Chen Y."/>
            <person name="Shah S."/>
            <person name="Dougan E. K."/>
            <person name="Thang M."/>
            <person name="Chan C."/>
        </authorList>
    </citation>
    <scope>NUCLEOTIDE SEQUENCE [LARGE SCALE GENOMIC DNA]</scope>
</reference>
<feature type="region of interest" description="Disordered" evidence="2">
    <location>
        <begin position="581"/>
        <end position="610"/>
    </location>
</feature>
<feature type="region of interest" description="Disordered" evidence="2">
    <location>
        <begin position="1"/>
        <end position="48"/>
    </location>
</feature>
<sequence>MGGSKRNGKSRKERTVDQARGDPRDGVLGGDDGPAARDDPMGVEASSTSTAHFAIHTPRTEGDQDLDIPPTFTDSQLAEAAVRGGQPFEDFKKSAIEEFTQAAMAALATRLPEEKFNEQIRRLRDDMSRQDAKIATVGDQFSELNHRLSRLEQELDLARAKPREASVADALQEWLGAANLQLGEHAELLGDDLSRRSCSSAQALAAGVRSQLRRAPSMVAVCVSVDKNRKEVAMEMAPRKLRKGVLDHWGIHVQVSSGSRIPKVEWNLVALADSQHTREEATSLVQWLFCDKEITWNMTELVSEGFSHWDASSGSIRCVFFRGFLGGPWPDGLHYAAWRTGLRPVVLYEVLQWIARGNLMDSSFAAMVAAFAPEPLEAGPGEDDLQGLQMAAFETRPLGWLQMAIETPRLPRPVKAALKVLPYSRLRAALLAVDASWADFTFASSVAHLGFQVGPGASRADQWRAPLAKHLLRATEISRRGAPSGAVEELHRTRALPVLSSAAELAPLGWQEARGQRALIARLPRAPCTMLLALARWNGPRFDSMYAMTAAALMRSALSTCSTWRGGPRFLRAQVQDSSTMDLWSRSRGDRRSASRQRPAKAEAKELSSKIEGPNDKHCYRAFCELTKPNGTKVSAAGPWQGDRRSAQRDEDDLKKAFEKGGQEGPLRAEVQALPAAPRAVSRAHRLSGAGWARGAVALGGRRRRRRRRQSRFEEHRGLASECMTHRARAWSARRRAR</sequence>
<dbReference type="Proteomes" id="UP001189429">
    <property type="component" value="Unassembled WGS sequence"/>
</dbReference>
<feature type="region of interest" description="Disordered" evidence="2">
    <location>
        <begin position="700"/>
        <end position="738"/>
    </location>
</feature>